<comment type="caution">
    <text evidence="1">The sequence shown here is derived from an EMBL/GenBank/DDBJ whole genome shotgun (WGS) entry which is preliminary data.</text>
</comment>
<protein>
    <submittedName>
        <fullName evidence="1">Uncharacterized protein</fullName>
    </submittedName>
</protein>
<sequence length="150" mass="16545">KCSASDHAIRFTNGYKSITEGRVGNAEACLTTGESKFKWMKKTLGIQCPSPSEKIFSIHHDKYKEAVTECLKVHKAEDKSPVTVEPSTLETCSATKLGATLPRTLTWPDSGSYTKCSDDFLTVLPDNAYKLKEIRTDPPNVPRKIPGQVV</sequence>
<feature type="non-terminal residue" evidence="1">
    <location>
        <position position="150"/>
    </location>
</feature>
<dbReference type="Proteomes" id="UP001497623">
    <property type="component" value="Unassembled WGS sequence"/>
</dbReference>
<evidence type="ECO:0000313" key="2">
    <source>
        <dbReference type="Proteomes" id="UP001497623"/>
    </source>
</evidence>
<proteinExistence type="predicted"/>
<feature type="non-terminal residue" evidence="1">
    <location>
        <position position="1"/>
    </location>
</feature>
<reference evidence="1 2" key="1">
    <citation type="submission" date="2024-05" db="EMBL/GenBank/DDBJ databases">
        <authorList>
            <person name="Wallberg A."/>
        </authorList>
    </citation>
    <scope>NUCLEOTIDE SEQUENCE [LARGE SCALE GENOMIC DNA]</scope>
</reference>
<dbReference type="EMBL" id="CAXKWB010000846">
    <property type="protein sequence ID" value="CAL4062436.1"/>
    <property type="molecule type" value="Genomic_DNA"/>
</dbReference>
<keyword evidence="2" id="KW-1185">Reference proteome</keyword>
<organism evidence="1 2">
    <name type="scientific">Meganyctiphanes norvegica</name>
    <name type="common">Northern krill</name>
    <name type="synonym">Thysanopoda norvegica</name>
    <dbReference type="NCBI Taxonomy" id="48144"/>
    <lineage>
        <taxon>Eukaryota</taxon>
        <taxon>Metazoa</taxon>
        <taxon>Ecdysozoa</taxon>
        <taxon>Arthropoda</taxon>
        <taxon>Crustacea</taxon>
        <taxon>Multicrustacea</taxon>
        <taxon>Malacostraca</taxon>
        <taxon>Eumalacostraca</taxon>
        <taxon>Eucarida</taxon>
        <taxon>Euphausiacea</taxon>
        <taxon>Euphausiidae</taxon>
        <taxon>Meganyctiphanes</taxon>
    </lineage>
</organism>
<accession>A0AAV2PSR8</accession>
<gene>
    <name evidence="1" type="ORF">MNOR_LOCUS2685</name>
</gene>
<evidence type="ECO:0000313" key="1">
    <source>
        <dbReference type="EMBL" id="CAL4062436.1"/>
    </source>
</evidence>
<name>A0AAV2PSR8_MEGNR</name>
<dbReference type="AlphaFoldDB" id="A0AAV2PSR8"/>